<dbReference type="Pfam" id="PF07859">
    <property type="entry name" value="Abhydrolase_3"/>
    <property type="match status" value="1"/>
</dbReference>
<reference evidence="3 4" key="1">
    <citation type="submission" date="2021-06" db="EMBL/GenBank/DDBJ databases">
        <title>Nitratireductor porphyridii sp. nov., isolated from a small marine red alga, Porphyridium purpureum in South Korea.</title>
        <authorList>
            <person name="Kim K.H."/>
            <person name="Kristyanto S."/>
            <person name="Jeon C.O."/>
        </authorList>
    </citation>
    <scope>NUCLEOTIDE SEQUENCE [LARGE SCALE GENOMIC DNA]</scope>
    <source>
        <strain evidence="3 4">R6</strain>
    </source>
</reference>
<dbReference type="InterPro" id="IPR050300">
    <property type="entry name" value="GDXG_lipolytic_enzyme"/>
</dbReference>
<name>A0ABS7R7Y6_9HYPH</name>
<feature type="domain" description="Alpha/beta hydrolase fold-3" evidence="2">
    <location>
        <begin position="80"/>
        <end position="292"/>
    </location>
</feature>
<comment type="caution">
    <text evidence="3">The sequence shown here is derived from an EMBL/GenBank/DDBJ whole genome shotgun (WGS) entry which is preliminary data.</text>
</comment>
<evidence type="ECO:0000313" key="3">
    <source>
        <dbReference type="EMBL" id="MBY8917059.1"/>
    </source>
</evidence>
<dbReference type="PANTHER" id="PTHR48081:SF8">
    <property type="entry name" value="ALPHA_BETA HYDROLASE FOLD-3 DOMAIN-CONTAINING PROTEIN-RELATED"/>
    <property type="match status" value="1"/>
</dbReference>
<accession>A0ABS7R7Y6</accession>
<dbReference type="EMBL" id="JAHSQO010000003">
    <property type="protein sequence ID" value="MBY8917059.1"/>
    <property type="molecule type" value="Genomic_DNA"/>
</dbReference>
<sequence>MTLDPALRRMLDRSQAAGGPPLQDMAVEDARSAMRAMFRNNGYPIRHEVEAVHIAASDCRGTFDVHLYRPEGTEGPQPAIVYFHGGGFVLGDAETYDMHSRALAHLTQAVVVFVGYRLAPEHPFPAAVEDAADAMEWLAERAETLGLDPDRFVLMGESAGGNLAVNAALHAHRTNCLSLRSLALIYPVTDMRPFTGVDPIYPSVETYAKGMNLDADEMRWFCETYLKAPDEGVLPENTLFFQPDLHLLPPTRIYNAECDPLRDMGLAFATRLIEAGVEAQAECLPGMLHSFMCHGGISSRALRHFFCIVEDISASLARSGAHHDRFRHTLTSPLDAGPRVS</sequence>
<gene>
    <name evidence="3" type="ORF">KVG22_10710</name>
</gene>
<proteinExistence type="predicted"/>
<organism evidence="3 4">
    <name type="scientific">Nitratireductor rhodophyticola</name>
    <dbReference type="NCBI Taxonomy" id="2854036"/>
    <lineage>
        <taxon>Bacteria</taxon>
        <taxon>Pseudomonadati</taxon>
        <taxon>Pseudomonadota</taxon>
        <taxon>Alphaproteobacteria</taxon>
        <taxon>Hyphomicrobiales</taxon>
        <taxon>Phyllobacteriaceae</taxon>
        <taxon>Nitratireductor</taxon>
    </lineage>
</organism>
<keyword evidence="4" id="KW-1185">Reference proteome</keyword>
<evidence type="ECO:0000256" key="1">
    <source>
        <dbReference type="ARBA" id="ARBA00022801"/>
    </source>
</evidence>
<evidence type="ECO:0000259" key="2">
    <source>
        <dbReference type="Pfam" id="PF07859"/>
    </source>
</evidence>
<protein>
    <submittedName>
        <fullName evidence="3">Alpha/beta hydrolase</fullName>
    </submittedName>
</protein>
<keyword evidence="1 3" id="KW-0378">Hydrolase</keyword>
<dbReference type="InterPro" id="IPR029058">
    <property type="entry name" value="AB_hydrolase_fold"/>
</dbReference>
<dbReference type="PANTHER" id="PTHR48081">
    <property type="entry name" value="AB HYDROLASE SUPERFAMILY PROTEIN C4A8.06C"/>
    <property type="match status" value="1"/>
</dbReference>
<dbReference type="Proteomes" id="UP000777661">
    <property type="component" value="Unassembled WGS sequence"/>
</dbReference>
<evidence type="ECO:0000313" key="4">
    <source>
        <dbReference type="Proteomes" id="UP000777661"/>
    </source>
</evidence>
<dbReference type="InterPro" id="IPR013094">
    <property type="entry name" value="AB_hydrolase_3"/>
</dbReference>
<dbReference type="GO" id="GO:0016787">
    <property type="term" value="F:hydrolase activity"/>
    <property type="evidence" value="ECO:0007669"/>
    <property type="project" value="UniProtKB-KW"/>
</dbReference>
<dbReference type="RefSeq" id="WP_223004721.1">
    <property type="nucleotide sequence ID" value="NZ_JAHSQO010000003.1"/>
</dbReference>
<dbReference type="SUPFAM" id="SSF53474">
    <property type="entry name" value="alpha/beta-Hydrolases"/>
    <property type="match status" value="1"/>
</dbReference>
<dbReference type="Gene3D" id="3.40.50.1820">
    <property type="entry name" value="alpha/beta hydrolase"/>
    <property type="match status" value="1"/>
</dbReference>